<keyword evidence="2" id="KW-0677">Repeat</keyword>
<dbReference type="Pfam" id="PF00400">
    <property type="entry name" value="WD40"/>
    <property type="match status" value="11"/>
</dbReference>
<evidence type="ECO:0000313" key="7">
    <source>
        <dbReference type="Proteomes" id="UP000805614"/>
    </source>
</evidence>
<dbReference type="PROSITE" id="PS50082">
    <property type="entry name" value="WD_REPEATS_2"/>
    <property type="match status" value="11"/>
</dbReference>
<feature type="repeat" description="WD" evidence="3">
    <location>
        <begin position="585"/>
        <end position="626"/>
    </location>
</feature>
<dbReference type="PROSITE" id="PS00678">
    <property type="entry name" value="WD_REPEATS_1"/>
    <property type="match status" value="4"/>
</dbReference>
<dbReference type="InterPro" id="IPR020472">
    <property type="entry name" value="WD40_PAC1"/>
</dbReference>
<keyword evidence="1 3" id="KW-0853">WD repeat</keyword>
<dbReference type="InterPro" id="IPR011047">
    <property type="entry name" value="Quinoprotein_ADH-like_sf"/>
</dbReference>
<feature type="repeat" description="WD" evidence="3">
    <location>
        <begin position="677"/>
        <end position="713"/>
    </location>
</feature>
<keyword evidence="7" id="KW-1185">Reference proteome</keyword>
<dbReference type="SUPFAM" id="SSF52540">
    <property type="entry name" value="P-loop containing nucleoside triphosphate hydrolases"/>
    <property type="match status" value="1"/>
</dbReference>
<feature type="repeat" description="WD" evidence="3">
    <location>
        <begin position="1089"/>
        <end position="1120"/>
    </location>
</feature>
<dbReference type="EMBL" id="JABVEC010000059">
    <property type="protein sequence ID" value="MBC6471155.1"/>
    <property type="molecule type" value="Genomic_DNA"/>
</dbReference>
<feature type="repeat" description="WD" evidence="3">
    <location>
        <begin position="1121"/>
        <end position="1162"/>
    </location>
</feature>
<evidence type="ECO:0000313" key="6">
    <source>
        <dbReference type="EMBL" id="MBC6471155.1"/>
    </source>
</evidence>
<dbReference type="RefSeq" id="WP_187248196.1">
    <property type="nucleotide sequence ID" value="NZ_BAAAOK010000005.1"/>
</dbReference>
<evidence type="ECO:0000256" key="4">
    <source>
        <dbReference type="SAM" id="MobiDB-lite"/>
    </source>
</evidence>
<evidence type="ECO:0000259" key="5">
    <source>
        <dbReference type="Pfam" id="PF20703"/>
    </source>
</evidence>
<dbReference type="InterPro" id="IPR049052">
    <property type="entry name" value="nSTAND1"/>
</dbReference>
<dbReference type="SMART" id="SM00320">
    <property type="entry name" value="WD40"/>
    <property type="match status" value="13"/>
</dbReference>
<dbReference type="PROSITE" id="PS50294">
    <property type="entry name" value="WD_REPEATS_REGION"/>
    <property type="match status" value="11"/>
</dbReference>
<feature type="repeat" description="WD" evidence="3">
    <location>
        <begin position="720"/>
        <end position="761"/>
    </location>
</feature>
<reference evidence="6 7" key="1">
    <citation type="submission" date="2020-06" db="EMBL/GenBank/DDBJ databases">
        <title>Actinomadura xiongansis sp. nov., isolated from soil of Baiyangdian.</title>
        <authorList>
            <person name="Zhang X."/>
        </authorList>
    </citation>
    <scope>NUCLEOTIDE SEQUENCE [LARGE SCALE GENOMIC DNA]</scope>
    <source>
        <strain evidence="6 7">HBUM206468</strain>
    </source>
</reference>
<evidence type="ECO:0000256" key="2">
    <source>
        <dbReference type="ARBA" id="ARBA00022737"/>
    </source>
</evidence>
<sequence>MGDVDEGAERRSRALVRSQAPGGLRPPGNDGALALASGDGDEVCPYQGLAPFETERSEFFFGRTRATRNLLERLTPRLEGQGAVLLVSGASGVGKSSLLRAGLMPALAEGMLPIAGSRSWPRLLITPTARPLRALAEAWTETYGGDVETVHEQLRGDPRRALSEALSPVGRLVLVIDQFEELFTLVTDEQERQAFVRALHAMADGAPAAAVIIGLRADYWDRCAAYAQFAEAIQDGQVIVEPMTESDLRLAVTGPAAAVGLEIEPGLVETVLGELHADLAAGDTYETGALPLLSQALRNTWDRRENGRLTIRGYEESGRVRDSVRRTADEVLQRLPGQDRKTALKLFRRMTLITGGGRVARRRATLAEIHAAASANSAESRALVDALLSAFAAQRLLTLHEDTVEIAHDALLTAWPALRQWLEPDLTAQTVYDGLIEDAAQWSEHHRDPAFLYRGARLLSVQDTRPRWDRDPDSFPPPGPTAEGFIAASTRAARRAGRFRGLIMTGLAVLSVLALIAAGAAINAANDAERQRSLAVSRQLAAQSEVAGDPTVSALLAVAAWRVAPTAEARHRMLDVATRPDRAVLFGHDRPVTELVFSPDGSIMATASSDGAVRLWDTASRRQRGAPIALSDPGCSVGVNAAFSPDGKVLATSCFTTVRFWDVATHRPLGMPLDTKDAVLAMAFSPDGRTLATPSYEGTIRLWDVATRRQRGDTIGRPYRRDGRRAVNAVAFTPDGKRLATAGSDNTARLWDTATHRQVGVFAGHTDDIHDVSISPDGTILATASTDGTARLWNLATHDEIGGALREPGNDRGFHGIAFSPDGKRLATAAADGFTRLWDTAGRRPVGSALAAERLPARRVAFSPAGTILAGAGEDGVVRLWDPVTHRQVGAVMPALSDVVFSPDGKMLAAPGPAVAPGSRDADRAVRLWNVATQREVGRLLRPADGPASGNAGAVYDIRFSADGRTLTTASVGGAIRLWDTATHRQIGSPVYSDKDNWHVEFNPDGRFLAVPRDRSIGFWDVAGSRESGSRITVPGHTDSIPAMEFSPDGATLATAGHDRTVRLFDVATRRQTGVPLFAATDGGPTDDLAFSPDGKILATTGANGTARLWDMAGHREIGALTGHTGGITAIAFSPDGKALVTGSDDETVRLWDLPTHRQIGAPLTGHTGTVTGIAYSPDGATVATVSNDGTARLWNVALTADPVATACANAGRSFTRAEWERYVPQENFRRICQ</sequence>
<accession>A0ABR7M213</accession>
<feature type="domain" description="Novel STAND NTPase 1" evidence="5">
    <location>
        <begin position="45"/>
        <end position="449"/>
    </location>
</feature>
<dbReference type="Gene3D" id="2.130.10.10">
    <property type="entry name" value="YVTN repeat-like/Quinoprotein amine dehydrogenase"/>
    <property type="match status" value="5"/>
</dbReference>
<dbReference type="SUPFAM" id="SSF82171">
    <property type="entry name" value="DPP6 N-terminal domain-like"/>
    <property type="match status" value="1"/>
</dbReference>
<name>A0ABR7M213_9ACTN</name>
<feature type="repeat" description="WD" evidence="3">
    <location>
        <begin position="807"/>
        <end position="848"/>
    </location>
</feature>
<dbReference type="PANTHER" id="PTHR19879">
    <property type="entry name" value="TRANSCRIPTION INITIATION FACTOR TFIID"/>
    <property type="match status" value="1"/>
</dbReference>
<dbReference type="Proteomes" id="UP000805614">
    <property type="component" value="Unassembled WGS sequence"/>
</dbReference>
<feature type="region of interest" description="Disordered" evidence="4">
    <location>
        <begin position="1"/>
        <end position="30"/>
    </location>
</feature>
<feature type="repeat" description="WD" evidence="3">
    <location>
        <begin position="1034"/>
        <end position="1075"/>
    </location>
</feature>
<comment type="caution">
    <text evidence="6">The sequence shown here is derived from an EMBL/GenBank/DDBJ whole genome shotgun (WGS) entry which is preliminary data.</text>
</comment>
<feature type="repeat" description="WD" evidence="3">
    <location>
        <begin position="762"/>
        <end position="803"/>
    </location>
</feature>
<proteinExistence type="predicted"/>
<gene>
    <name evidence="6" type="ORF">HKK74_37540</name>
</gene>
<feature type="repeat" description="WD" evidence="3">
    <location>
        <begin position="1164"/>
        <end position="1197"/>
    </location>
</feature>
<feature type="repeat" description="WD" evidence="3">
    <location>
        <begin position="948"/>
        <end position="989"/>
    </location>
</feature>
<dbReference type="InterPro" id="IPR015943">
    <property type="entry name" value="WD40/YVTN_repeat-like_dom_sf"/>
</dbReference>
<protein>
    <submittedName>
        <fullName evidence="6">WD40 repeat domain-containing protein</fullName>
    </submittedName>
</protein>
<feature type="repeat" description="WD" evidence="3">
    <location>
        <begin position="850"/>
        <end position="882"/>
    </location>
</feature>
<evidence type="ECO:0000256" key="1">
    <source>
        <dbReference type="ARBA" id="ARBA00022574"/>
    </source>
</evidence>
<dbReference type="InterPro" id="IPR001680">
    <property type="entry name" value="WD40_rpt"/>
</dbReference>
<dbReference type="InterPro" id="IPR019775">
    <property type="entry name" value="WD40_repeat_CS"/>
</dbReference>
<evidence type="ECO:0000256" key="3">
    <source>
        <dbReference type="PROSITE-ProRule" id="PRU00221"/>
    </source>
</evidence>
<dbReference type="Pfam" id="PF20703">
    <property type="entry name" value="nSTAND1"/>
    <property type="match status" value="1"/>
</dbReference>
<dbReference type="PRINTS" id="PR00320">
    <property type="entry name" value="GPROTEINBRPT"/>
</dbReference>
<dbReference type="PANTHER" id="PTHR19879:SF9">
    <property type="entry name" value="TRANSCRIPTION INITIATION FACTOR TFIID SUBUNIT 5"/>
    <property type="match status" value="1"/>
</dbReference>
<dbReference type="InterPro" id="IPR027417">
    <property type="entry name" value="P-loop_NTPase"/>
</dbReference>
<dbReference type="CDD" id="cd00200">
    <property type="entry name" value="WD40"/>
    <property type="match status" value="2"/>
</dbReference>
<organism evidence="6 7">
    <name type="scientific">Actinomadura alba</name>
    <dbReference type="NCBI Taxonomy" id="406431"/>
    <lineage>
        <taxon>Bacteria</taxon>
        <taxon>Bacillati</taxon>
        <taxon>Actinomycetota</taxon>
        <taxon>Actinomycetes</taxon>
        <taxon>Streptosporangiales</taxon>
        <taxon>Thermomonosporaceae</taxon>
        <taxon>Actinomadura</taxon>
    </lineage>
</organism>
<dbReference type="SUPFAM" id="SSF50998">
    <property type="entry name" value="Quinoprotein alcohol dehydrogenase-like"/>
    <property type="match status" value="1"/>
</dbReference>